<sequence>MMMGSNASDSFRKLGNNQDLSDFVFGDGQTSTRKRGQNFREKRGPGSSDQLTSGKADLYHDLIPSSESSEEEE</sequence>
<keyword evidence="3" id="KW-1185">Reference proteome</keyword>
<feature type="compositionally biased region" description="Polar residues" evidence="1">
    <location>
        <begin position="1"/>
        <end position="20"/>
    </location>
</feature>
<gene>
    <name evidence="2" type="ORF">NC653_034276</name>
</gene>
<protein>
    <submittedName>
        <fullName evidence="2">Uncharacterized protein</fullName>
    </submittedName>
</protein>
<dbReference type="AlphaFoldDB" id="A0AAD6LNI3"/>
<evidence type="ECO:0000313" key="2">
    <source>
        <dbReference type="EMBL" id="KAJ6969689.1"/>
    </source>
</evidence>
<proteinExistence type="predicted"/>
<dbReference type="Proteomes" id="UP001164929">
    <property type="component" value="Chromosome 15"/>
</dbReference>
<evidence type="ECO:0000256" key="1">
    <source>
        <dbReference type="SAM" id="MobiDB-lite"/>
    </source>
</evidence>
<organism evidence="2 3">
    <name type="scientific">Populus alba x Populus x berolinensis</name>
    <dbReference type="NCBI Taxonomy" id="444605"/>
    <lineage>
        <taxon>Eukaryota</taxon>
        <taxon>Viridiplantae</taxon>
        <taxon>Streptophyta</taxon>
        <taxon>Embryophyta</taxon>
        <taxon>Tracheophyta</taxon>
        <taxon>Spermatophyta</taxon>
        <taxon>Magnoliopsida</taxon>
        <taxon>eudicotyledons</taxon>
        <taxon>Gunneridae</taxon>
        <taxon>Pentapetalae</taxon>
        <taxon>rosids</taxon>
        <taxon>fabids</taxon>
        <taxon>Malpighiales</taxon>
        <taxon>Salicaceae</taxon>
        <taxon>Saliceae</taxon>
        <taxon>Populus</taxon>
    </lineage>
</organism>
<evidence type="ECO:0000313" key="3">
    <source>
        <dbReference type="Proteomes" id="UP001164929"/>
    </source>
</evidence>
<accession>A0AAD6LNI3</accession>
<reference evidence="2" key="1">
    <citation type="journal article" date="2023" name="Mol. Ecol. Resour.">
        <title>Chromosome-level genome assembly of a triploid poplar Populus alba 'Berolinensis'.</title>
        <authorList>
            <person name="Chen S."/>
            <person name="Yu Y."/>
            <person name="Wang X."/>
            <person name="Wang S."/>
            <person name="Zhang T."/>
            <person name="Zhou Y."/>
            <person name="He R."/>
            <person name="Meng N."/>
            <person name="Wang Y."/>
            <person name="Liu W."/>
            <person name="Liu Z."/>
            <person name="Liu J."/>
            <person name="Guo Q."/>
            <person name="Huang H."/>
            <person name="Sederoff R.R."/>
            <person name="Wang G."/>
            <person name="Qu G."/>
            <person name="Chen S."/>
        </authorList>
    </citation>
    <scope>NUCLEOTIDE SEQUENCE</scope>
    <source>
        <strain evidence="2">SC-2020</strain>
    </source>
</reference>
<comment type="caution">
    <text evidence="2">The sequence shown here is derived from an EMBL/GenBank/DDBJ whole genome shotgun (WGS) entry which is preliminary data.</text>
</comment>
<feature type="region of interest" description="Disordered" evidence="1">
    <location>
        <begin position="1"/>
        <end position="73"/>
    </location>
</feature>
<name>A0AAD6LNI3_9ROSI</name>
<dbReference type="EMBL" id="JAQIZT010000015">
    <property type="protein sequence ID" value="KAJ6969689.1"/>
    <property type="molecule type" value="Genomic_DNA"/>
</dbReference>